<dbReference type="Pfam" id="PF01790">
    <property type="entry name" value="LGT"/>
    <property type="match status" value="1"/>
</dbReference>
<dbReference type="PROSITE" id="PS01311">
    <property type="entry name" value="LGT"/>
    <property type="match status" value="1"/>
</dbReference>
<dbReference type="Proteomes" id="UP001500556">
    <property type="component" value="Unassembled WGS sequence"/>
</dbReference>
<keyword evidence="3 7" id="KW-0808">Transferase</keyword>
<feature type="transmembrane region" description="Helical" evidence="7">
    <location>
        <begin position="35"/>
        <end position="56"/>
    </location>
</feature>
<gene>
    <name evidence="7 8" type="primary">lgt</name>
    <name evidence="8" type="ORF">GCM10025782_33080</name>
</gene>
<dbReference type="EMBL" id="BAABLO010000012">
    <property type="protein sequence ID" value="GAA4731340.1"/>
    <property type="molecule type" value="Genomic_DNA"/>
</dbReference>
<comment type="pathway">
    <text evidence="7">Protein modification; lipoprotein biosynthesis (diacylglyceryl transfer).</text>
</comment>
<evidence type="ECO:0000256" key="2">
    <source>
        <dbReference type="ARBA" id="ARBA00022475"/>
    </source>
</evidence>
<feature type="transmembrane region" description="Helical" evidence="7">
    <location>
        <begin position="203"/>
        <end position="220"/>
    </location>
</feature>
<dbReference type="HAMAP" id="MF_01147">
    <property type="entry name" value="Lgt"/>
    <property type="match status" value="1"/>
</dbReference>
<feature type="transmembrane region" description="Helical" evidence="7">
    <location>
        <begin position="104"/>
        <end position="125"/>
    </location>
</feature>
<accession>A0ABP8YNY3</accession>
<organism evidence="8 9">
    <name type="scientific">Pedococcus ginsenosidimutans</name>
    <dbReference type="NCBI Taxonomy" id="490570"/>
    <lineage>
        <taxon>Bacteria</taxon>
        <taxon>Bacillati</taxon>
        <taxon>Actinomycetota</taxon>
        <taxon>Actinomycetes</taxon>
        <taxon>Micrococcales</taxon>
        <taxon>Intrasporangiaceae</taxon>
        <taxon>Pedococcus</taxon>
    </lineage>
</organism>
<comment type="caution">
    <text evidence="7">Lacks conserved residue(s) required for the propagation of feature annotation.</text>
</comment>
<evidence type="ECO:0000256" key="5">
    <source>
        <dbReference type="ARBA" id="ARBA00022989"/>
    </source>
</evidence>
<evidence type="ECO:0000313" key="9">
    <source>
        <dbReference type="Proteomes" id="UP001500556"/>
    </source>
</evidence>
<comment type="catalytic activity">
    <reaction evidence="7">
        <text>L-cysteinyl-[prolipoprotein] + a 1,2-diacyl-sn-glycero-3-phospho-(1'-sn-glycerol) = an S-1,2-diacyl-sn-glyceryl-L-cysteinyl-[prolipoprotein] + sn-glycerol 1-phosphate + H(+)</text>
        <dbReference type="Rhea" id="RHEA:56712"/>
        <dbReference type="Rhea" id="RHEA-COMP:14679"/>
        <dbReference type="Rhea" id="RHEA-COMP:14680"/>
        <dbReference type="ChEBI" id="CHEBI:15378"/>
        <dbReference type="ChEBI" id="CHEBI:29950"/>
        <dbReference type="ChEBI" id="CHEBI:57685"/>
        <dbReference type="ChEBI" id="CHEBI:64716"/>
        <dbReference type="ChEBI" id="CHEBI:140658"/>
        <dbReference type="EC" id="2.5.1.145"/>
    </reaction>
</comment>
<feature type="transmembrane region" description="Helical" evidence="7">
    <location>
        <begin position="262"/>
        <end position="281"/>
    </location>
</feature>
<comment type="caution">
    <text evidence="8">The sequence shown here is derived from an EMBL/GenBank/DDBJ whole genome shotgun (WGS) entry which is preliminary data.</text>
</comment>
<dbReference type="GO" id="GO:0016740">
    <property type="term" value="F:transferase activity"/>
    <property type="evidence" value="ECO:0007669"/>
    <property type="project" value="UniProtKB-KW"/>
</dbReference>
<evidence type="ECO:0000256" key="4">
    <source>
        <dbReference type="ARBA" id="ARBA00022692"/>
    </source>
</evidence>
<name>A0ABP8YNY3_9MICO</name>
<evidence type="ECO:0000256" key="1">
    <source>
        <dbReference type="ARBA" id="ARBA00007150"/>
    </source>
</evidence>
<comment type="function">
    <text evidence="7">Catalyzes the transfer of the diacylglyceryl group from phosphatidylglycerol to the sulfhydryl group of the N-terminal cysteine of a prolipoprotein, the first step in the formation of mature lipoproteins.</text>
</comment>
<keyword evidence="4 7" id="KW-0812">Transmembrane</keyword>
<keyword evidence="9" id="KW-1185">Reference proteome</keyword>
<dbReference type="NCBIfam" id="TIGR00544">
    <property type="entry name" value="lgt"/>
    <property type="match status" value="1"/>
</dbReference>
<keyword evidence="2 7" id="KW-1003">Cell membrane</keyword>
<evidence type="ECO:0000256" key="3">
    <source>
        <dbReference type="ARBA" id="ARBA00022679"/>
    </source>
</evidence>
<dbReference type="PANTHER" id="PTHR30589">
    <property type="entry name" value="PROLIPOPROTEIN DIACYLGLYCERYL TRANSFERASE"/>
    <property type="match status" value="1"/>
</dbReference>
<evidence type="ECO:0000256" key="7">
    <source>
        <dbReference type="HAMAP-Rule" id="MF_01147"/>
    </source>
</evidence>
<proteinExistence type="inferred from homology"/>
<comment type="subcellular location">
    <subcellularLocation>
        <location evidence="7">Cell membrane</location>
        <topology evidence="7">Multi-pass membrane protein</topology>
    </subcellularLocation>
</comment>
<keyword evidence="5 7" id="KW-1133">Transmembrane helix</keyword>
<keyword evidence="6 7" id="KW-0472">Membrane</keyword>
<sequence length="305" mass="33345">MSDATTVLALPATVPLTIPSPTSGVWHLGPFPVRAYAMCILAGIVLAVWITGRRLVDRGHAAEKAVDISAWAVPFGIVGGRLYHVITTPQPYFGAGGHPVRALFIWQGGLGIWGAISLGALGAWLGARRHGVSFHDFVDSAVPGVAVAQALGRWGNWFNNELYGGRTDLPWGLTIHEWDQAAGHAVRDASGKAVVLGTFHPTFLYESLWCLLLALFLVVVDRRRRLRRGQLFGLYVAGYPVGRIVFELMRSDEANHILGVRVNVWVSILVFLLGVFLVWAGRNRPVALPERRERVVAEPVSHDSE</sequence>
<dbReference type="InterPro" id="IPR001640">
    <property type="entry name" value="Lgt"/>
</dbReference>
<feature type="binding site" evidence="7">
    <location>
        <position position="153"/>
    </location>
    <ligand>
        <name>a 1,2-diacyl-sn-glycero-3-phospho-(1'-sn-glycerol)</name>
        <dbReference type="ChEBI" id="CHEBI:64716"/>
    </ligand>
</feature>
<protein>
    <recommendedName>
        <fullName evidence="7">Phosphatidylglycerol--prolipoprotein diacylglyceryl transferase</fullName>
        <ecNumber evidence="7">2.5.1.145</ecNumber>
    </recommendedName>
</protein>
<evidence type="ECO:0000256" key="6">
    <source>
        <dbReference type="ARBA" id="ARBA00023136"/>
    </source>
</evidence>
<reference evidence="9" key="1">
    <citation type="journal article" date="2019" name="Int. J. Syst. Evol. Microbiol.">
        <title>The Global Catalogue of Microorganisms (GCM) 10K type strain sequencing project: providing services to taxonomists for standard genome sequencing and annotation.</title>
        <authorList>
            <consortium name="The Broad Institute Genomics Platform"/>
            <consortium name="The Broad Institute Genome Sequencing Center for Infectious Disease"/>
            <person name="Wu L."/>
            <person name="Ma J."/>
        </authorList>
    </citation>
    <scope>NUCLEOTIDE SEQUENCE [LARGE SCALE GENOMIC DNA]</scope>
    <source>
        <strain evidence="9">JCM 18961</strain>
    </source>
</reference>
<evidence type="ECO:0000313" key="8">
    <source>
        <dbReference type="EMBL" id="GAA4731340.1"/>
    </source>
</evidence>
<dbReference type="EC" id="2.5.1.145" evidence="7"/>
<dbReference type="PANTHER" id="PTHR30589:SF0">
    <property type="entry name" value="PHOSPHATIDYLGLYCEROL--PROLIPOPROTEIN DIACYLGLYCERYL TRANSFERASE"/>
    <property type="match status" value="1"/>
</dbReference>
<comment type="similarity">
    <text evidence="1 7">Belongs to the Lgt family.</text>
</comment>
<dbReference type="RefSeq" id="WP_345504956.1">
    <property type="nucleotide sequence ID" value="NZ_BAABLO010000012.1"/>
</dbReference>